<dbReference type="Proteomes" id="UP000830326">
    <property type="component" value="Chromosome"/>
</dbReference>
<dbReference type="EMBL" id="CP095075">
    <property type="protein sequence ID" value="UOR10394.1"/>
    <property type="molecule type" value="Genomic_DNA"/>
</dbReference>
<accession>A0ABY4H6Q9</accession>
<dbReference type="InterPro" id="IPR019714">
    <property type="entry name" value="2-haloacid_dehalogenase_DehI"/>
</dbReference>
<proteinExistence type="predicted"/>
<dbReference type="Pfam" id="PF10778">
    <property type="entry name" value="DehI"/>
    <property type="match status" value="1"/>
</dbReference>
<reference evidence="1" key="1">
    <citation type="submission" date="2022-04" db="EMBL/GenBank/DDBJ databases">
        <title>Halobacillus sp. isolated from saltern.</title>
        <authorList>
            <person name="Won M."/>
            <person name="Lee C.-M."/>
            <person name="Woen H.-Y."/>
            <person name="Kwon S.-W."/>
        </authorList>
    </citation>
    <scope>NUCLEOTIDE SEQUENCE</scope>
    <source>
        <strain evidence="1">SSHM10-5</strain>
    </source>
</reference>
<keyword evidence="2" id="KW-1185">Reference proteome</keyword>
<protein>
    <submittedName>
        <fullName evidence="1">Halocarboxylic acid dehydrogenase DehI family protein</fullName>
    </submittedName>
</protein>
<dbReference type="Gene3D" id="1.20.1290.10">
    <property type="entry name" value="AhpD-like"/>
    <property type="match status" value="1"/>
</dbReference>
<dbReference type="InterPro" id="IPR029032">
    <property type="entry name" value="AhpD-like"/>
</dbReference>
<evidence type="ECO:0000313" key="1">
    <source>
        <dbReference type="EMBL" id="UOR10394.1"/>
    </source>
</evidence>
<sequence>MNPYGIPEVFESEAKGQVKEVYEDIKYVLKVPVVNFIFRTLANYPDFLVEAWKQVRPSMLTTNMEEAARYLRTPAINGRIPTIGWDPAYSQTTLQQIHQTLFIFYYVNPKLLLIASAWTESLSNRPITGEKKVNGFIPPGVLNGLKPVKLVHISNAPTIMKQLLKDIAKTHRAFDVASDFRALAQYPLFLEKTWGELKPYVQTYEYDLLKAQLSTQSMSMVHNNMPYPVTINSSDLSRIYSPAETAGIIGLVSLFQSFLPALIVDGEFMRRTLAAQ</sequence>
<name>A0ABY4H6Q9_9BACI</name>
<evidence type="ECO:0000313" key="2">
    <source>
        <dbReference type="Proteomes" id="UP000830326"/>
    </source>
</evidence>
<dbReference type="RefSeq" id="WP_245029499.1">
    <property type="nucleotide sequence ID" value="NZ_CP095075.1"/>
</dbReference>
<organism evidence="1 2">
    <name type="scientific">Halobacillus amylolyticus</name>
    <dbReference type="NCBI Taxonomy" id="2932259"/>
    <lineage>
        <taxon>Bacteria</taxon>
        <taxon>Bacillati</taxon>
        <taxon>Bacillota</taxon>
        <taxon>Bacilli</taxon>
        <taxon>Bacillales</taxon>
        <taxon>Bacillaceae</taxon>
        <taxon>Halobacillus</taxon>
    </lineage>
</organism>
<gene>
    <name evidence="1" type="ORF">MUO15_11895</name>
</gene>